<dbReference type="EMBL" id="BPLR01005031">
    <property type="protein sequence ID" value="GIX99339.1"/>
    <property type="molecule type" value="Genomic_DNA"/>
</dbReference>
<feature type="compositionally biased region" description="Basic and acidic residues" evidence="1">
    <location>
        <begin position="127"/>
        <end position="138"/>
    </location>
</feature>
<comment type="caution">
    <text evidence="2">The sequence shown here is derived from an EMBL/GenBank/DDBJ whole genome shotgun (WGS) entry which is preliminary data.</text>
</comment>
<evidence type="ECO:0000256" key="1">
    <source>
        <dbReference type="SAM" id="MobiDB-lite"/>
    </source>
</evidence>
<gene>
    <name evidence="2" type="ORF">CEXT_355891</name>
</gene>
<accession>A0AAV4PQF6</accession>
<proteinExistence type="predicted"/>
<sequence length="152" mass="17863">MEQVEIYQDYTLGLKKIPKWEFYFQNKLNRVSDLELAFQSICPFCDLRISFPETFSCPLIPDKTRASSHSEMEDIRPVYIQKGPTEVQTTFPFLFFQNIFARRKKNSSQGLLSTNIQNFILNEEPREEKHFTPAERAKPKCIPLESEPSSKY</sequence>
<dbReference type="Proteomes" id="UP001054945">
    <property type="component" value="Unassembled WGS sequence"/>
</dbReference>
<evidence type="ECO:0000313" key="2">
    <source>
        <dbReference type="EMBL" id="GIX99339.1"/>
    </source>
</evidence>
<keyword evidence="3" id="KW-1185">Reference proteome</keyword>
<dbReference type="AlphaFoldDB" id="A0AAV4PQF6"/>
<protein>
    <submittedName>
        <fullName evidence="2">Uncharacterized protein</fullName>
    </submittedName>
</protein>
<name>A0AAV4PQF6_CAEEX</name>
<organism evidence="2 3">
    <name type="scientific">Caerostris extrusa</name>
    <name type="common">Bark spider</name>
    <name type="synonym">Caerostris bankana</name>
    <dbReference type="NCBI Taxonomy" id="172846"/>
    <lineage>
        <taxon>Eukaryota</taxon>
        <taxon>Metazoa</taxon>
        <taxon>Ecdysozoa</taxon>
        <taxon>Arthropoda</taxon>
        <taxon>Chelicerata</taxon>
        <taxon>Arachnida</taxon>
        <taxon>Araneae</taxon>
        <taxon>Araneomorphae</taxon>
        <taxon>Entelegynae</taxon>
        <taxon>Araneoidea</taxon>
        <taxon>Araneidae</taxon>
        <taxon>Caerostris</taxon>
    </lineage>
</organism>
<feature type="region of interest" description="Disordered" evidence="1">
    <location>
        <begin position="127"/>
        <end position="152"/>
    </location>
</feature>
<evidence type="ECO:0000313" key="3">
    <source>
        <dbReference type="Proteomes" id="UP001054945"/>
    </source>
</evidence>
<reference evidence="2 3" key="1">
    <citation type="submission" date="2021-06" db="EMBL/GenBank/DDBJ databases">
        <title>Caerostris extrusa draft genome.</title>
        <authorList>
            <person name="Kono N."/>
            <person name="Arakawa K."/>
        </authorList>
    </citation>
    <scope>NUCLEOTIDE SEQUENCE [LARGE SCALE GENOMIC DNA]</scope>
</reference>